<dbReference type="KEGG" id="halx:M0R89_11485"/>
<sequence>MYGLGEVCPGVEVEPGTNLLVAGPPMTGKRTLALEILAHGSRRGDGAIVVTTKDGGEDVREDFREMLGRDGGAPLGIVDCVSKQQGMNPSPSDDITYASSPKDMTGIGIQLSEFLQGFYKDRGVQRNRILLHSLSTLLMYSNLQTVFRFLHVFTGRVQSADALGIFVIDSTAHDQQTMSTLQQLFDGQIEVREGEDDRSELRVKGIGDDTDWRPVVGR</sequence>
<dbReference type="InterPro" id="IPR055927">
    <property type="entry name" value="DUF7504"/>
</dbReference>
<gene>
    <name evidence="1" type="ORF">M0R89_11485</name>
</gene>
<dbReference type="Pfam" id="PF24336">
    <property type="entry name" value="DUF7504"/>
    <property type="match status" value="1"/>
</dbReference>
<evidence type="ECO:0000313" key="1">
    <source>
        <dbReference type="EMBL" id="UPV73170.1"/>
    </source>
</evidence>
<name>A0A8U0HQE3_9EURY</name>
<accession>A0A8U0HQE3</accession>
<reference evidence="1 2" key="1">
    <citation type="submission" date="2022-04" db="EMBL/GenBank/DDBJ databases">
        <title>Diverse halophilic archaea isolated from saline environments.</title>
        <authorList>
            <person name="Cui H.-L."/>
        </authorList>
    </citation>
    <scope>NUCLEOTIDE SEQUENCE [LARGE SCALE GENOMIC DNA]</scope>
    <source>
        <strain evidence="1 2">XZYJT49</strain>
    </source>
</reference>
<evidence type="ECO:0000313" key="2">
    <source>
        <dbReference type="Proteomes" id="UP000830729"/>
    </source>
</evidence>
<dbReference type="RefSeq" id="WP_248649226.1">
    <property type="nucleotide sequence ID" value="NZ_CP096659.1"/>
</dbReference>
<dbReference type="Gene3D" id="3.40.50.300">
    <property type="entry name" value="P-loop containing nucleotide triphosphate hydrolases"/>
    <property type="match status" value="1"/>
</dbReference>
<dbReference type="AlphaFoldDB" id="A0A8U0HQE3"/>
<protein>
    <submittedName>
        <fullName evidence="1">Recombinase RecA</fullName>
    </submittedName>
</protein>
<dbReference type="GeneID" id="72185830"/>
<dbReference type="Proteomes" id="UP000830729">
    <property type="component" value="Chromosome"/>
</dbReference>
<keyword evidence="2" id="KW-1185">Reference proteome</keyword>
<proteinExistence type="predicted"/>
<dbReference type="EMBL" id="CP096659">
    <property type="protein sequence ID" value="UPV73170.1"/>
    <property type="molecule type" value="Genomic_DNA"/>
</dbReference>
<dbReference type="SUPFAM" id="SSF52540">
    <property type="entry name" value="P-loop containing nucleoside triphosphate hydrolases"/>
    <property type="match status" value="1"/>
</dbReference>
<organism evidence="1 2">
    <name type="scientific">Halorussus limi</name>
    <dbReference type="NCBI Taxonomy" id="2938695"/>
    <lineage>
        <taxon>Archaea</taxon>
        <taxon>Methanobacteriati</taxon>
        <taxon>Methanobacteriota</taxon>
        <taxon>Stenosarchaea group</taxon>
        <taxon>Halobacteria</taxon>
        <taxon>Halobacteriales</taxon>
        <taxon>Haladaptataceae</taxon>
        <taxon>Halorussus</taxon>
    </lineage>
</organism>
<dbReference type="InterPro" id="IPR027417">
    <property type="entry name" value="P-loop_NTPase"/>
</dbReference>